<gene>
    <name evidence="6" type="ORF">GJV26_26245</name>
</gene>
<dbReference type="PANTHER" id="PTHR30118">
    <property type="entry name" value="HTH-TYPE TRANSCRIPTIONAL REGULATOR LEUO-RELATED"/>
    <property type="match status" value="1"/>
</dbReference>
<dbReference type="PROSITE" id="PS50931">
    <property type="entry name" value="HTH_LYSR"/>
    <property type="match status" value="1"/>
</dbReference>
<sequence length="305" mass="34082">MDELRRIDLNLLLTLHALLAEKHVTRAALRLHKSQPAVSHALAQLRVQFDDPLLVRREGRMALTPRAMALIDPLGEALGTLNGLLREQQFDPAAARRRFRLTLSDYSSRIILPPLVRHVRRHAPGIDLAISQASRDAMLAQLVDGEVDLALGIFPDRPEAIQVQDLFPEEFISLADKNTLSAKGGLTLDEFLQRPHVKLALRPDAYDEIEKALGELGLQRHIAVALPHWGAAVELIAGTDLILTAASRTVGAMQPHKALRRFKPPFALPSFSYQQAWHVRREDDPGHRWLRQAVFDCSQPGVHLP</sequence>
<dbReference type="OrthoDB" id="8523210at2"/>
<accession>A0A6I3XGC2</accession>
<dbReference type="SUPFAM" id="SSF46785">
    <property type="entry name" value="Winged helix' DNA-binding domain"/>
    <property type="match status" value="1"/>
</dbReference>
<dbReference type="PANTHER" id="PTHR30118:SF15">
    <property type="entry name" value="TRANSCRIPTIONAL REGULATORY PROTEIN"/>
    <property type="match status" value="1"/>
</dbReference>
<dbReference type="InterPro" id="IPR036390">
    <property type="entry name" value="WH_DNA-bd_sf"/>
</dbReference>
<keyword evidence="3" id="KW-0238">DNA-binding</keyword>
<evidence type="ECO:0000313" key="6">
    <source>
        <dbReference type="EMBL" id="MUI15934.1"/>
    </source>
</evidence>
<evidence type="ECO:0000256" key="3">
    <source>
        <dbReference type="ARBA" id="ARBA00023125"/>
    </source>
</evidence>
<evidence type="ECO:0000256" key="4">
    <source>
        <dbReference type="ARBA" id="ARBA00023163"/>
    </source>
</evidence>
<evidence type="ECO:0000256" key="2">
    <source>
        <dbReference type="ARBA" id="ARBA00023015"/>
    </source>
</evidence>
<dbReference type="InterPro" id="IPR050389">
    <property type="entry name" value="LysR-type_TF"/>
</dbReference>
<dbReference type="Proteomes" id="UP000431684">
    <property type="component" value="Unassembled WGS sequence"/>
</dbReference>
<proteinExistence type="inferred from homology"/>
<dbReference type="InterPro" id="IPR036388">
    <property type="entry name" value="WH-like_DNA-bd_sf"/>
</dbReference>
<dbReference type="EMBL" id="WNWM01000002">
    <property type="protein sequence ID" value="MUI15934.1"/>
    <property type="molecule type" value="Genomic_DNA"/>
</dbReference>
<evidence type="ECO:0000256" key="1">
    <source>
        <dbReference type="ARBA" id="ARBA00009437"/>
    </source>
</evidence>
<dbReference type="InterPro" id="IPR000847">
    <property type="entry name" value="LysR_HTH_N"/>
</dbReference>
<dbReference type="SUPFAM" id="SSF53850">
    <property type="entry name" value="Periplasmic binding protein-like II"/>
    <property type="match status" value="1"/>
</dbReference>
<dbReference type="Gene3D" id="3.40.190.10">
    <property type="entry name" value="Periplasmic binding protein-like II"/>
    <property type="match status" value="2"/>
</dbReference>
<name>A0A6I3XGC2_9BURK</name>
<dbReference type="RefSeq" id="WP_155711561.1">
    <property type="nucleotide sequence ID" value="NZ_BMWU01000015.1"/>
</dbReference>
<protein>
    <submittedName>
        <fullName evidence="6">LysR family transcriptional regulator</fullName>
    </submittedName>
</protein>
<dbReference type="Pfam" id="PF03466">
    <property type="entry name" value="LysR_substrate"/>
    <property type="match status" value="1"/>
</dbReference>
<reference evidence="6 7" key="1">
    <citation type="submission" date="2019-11" db="EMBL/GenBank/DDBJ databases">
        <title>Draft Genome Sequences of Six Type Strains of the Genus Massilia.</title>
        <authorList>
            <person name="Miess H."/>
            <person name="Frediansyah A."/>
            <person name="Goeker M."/>
            <person name="Gross H."/>
        </authorList>
    </citation>
    <scope>NUCLEOTIDE SEQUENCE [LARGE SCALE GENOMIC DNA]</scope>
    <source>
        <strain evidence="6 7">DSM 17513</strain>
    </source>
</reference>
<organism evidence="6 7">
    <name type="scientific">Pseudoduganella dura</name>
    <dbReference type="NCBI Taxonomy" id="321982"/>
    <lineage>
        <taxon>Bacteria</taxon>
        <taxon>Pseudomonadati</taxon>
        <taxon>Pseudomonadota</taxon>
        <taxon>Betaproteobacteria</taxon>
        <taxon>Burkholderiales</taxon>
        <taxon>Oxalobacteraceae</taxon>
        <taxon>Telluria group</taxon>
        <taxon>Pseudoduganella</taxon>
    </lineage>
</organism>
<evidence type="ECO:0000313" key="7">
    <source>
        <dbReference type="Proteomes" id="UP000431684"/>
    </source>
</evidence>
<evidence type="ECO:0000259" key="5">
    <source>
        <dbReference type="PROSITE" id="PS50931"/>
    </source>
</evidence>
<comment type="caution">
    <text evidence="6">The sequence shown here is derived from an EMBL/GenBank/DDBJ whole genome shotgun (WGS) entry which is preliminary data.</text>
</comment>
<dbReference type="CDD" id="cd08465">
    <property type="entry name" value="PBP2_ToxR"/>
    <property type="match status" value="1"/>
</dbReference>
<keyword evidence="7" id="KW-1185">Reference proteome</keyword>
<dbReference type="PRINTS" id="PR00039">
    <property type="entry name" value="HTHLYSR"/>
</dbReference>
<dbReference type="Gene3D" id="1.10.10.10">
    <property type="entry name" value="Winged helix-like DNA-binding domain superfamily/Winged helix DNA-binding domain"/>
    <property type="match status" value="1"/>
</dbReference>
<keyword evidence="2" id="KW-0805">Transcription regulation</keyword>
<feature type="domain" description="HTH lysR-type" evidence="5">
    <location>
        <begin position="7"/>
        <end position="64"/>
    </location>
</feature>
<dbReference type="GO" id="GO:0003677">
    <property type="term" value="F:DNA binding"/>
    <property type="evidence" value="ECO:0007669"/>
    <property type="project" value="UniProtKB-KW"/>
</dbReference>
<dbReference type="GO" id="GO:0003700">
    <property type="term" value="F:DNA-binding transcription factor activity"/>
    <property type="evidence" value="ECO:0007669"/>
    <property type="project" value="InterPro"/>
</dbReference>
<dbReference type="Pfam" id="PF00126">
    <property type="entry name" value="HTH_1"/>
    <property type="match status" value="1"/>
</dbReference>
<comment type="similarity">
    <text evidence="1">Belongs to the LysR transcriptional regulatory family.</text>
</comment>
<keyword evidence="4" id="KW-0804">Transcription</keyword>
<dbReference type="InterPro" id="IPR005119">
    <property type="entry name" value="LysR_subst-bd"/>
</dbReference>
<dbReference type="AlphaFoldDB" id="A0A6I3XGC2"/>